<reference evidence="2 3" key="1">
    <citation type="journal article" date="2019" name="Sci. Rep.">
        <title>Orb-weaving spider Araneus ventricosus genome elucidates the spidroin gene catalogue.</title>
        <authorList>
            <person name="Kono N."/>
            <person name="Nakamura H."/>
            <person name="Ohtoshi R."/>
            <person name="Moran D.A.P."/>
            <person name="Shinohara A."/>
            <person name="Yoshida Y."/>
            <person name="Fujiwara M."/>
            <person name="Mori M."/>
            <person name="Tomita M."/>
            <person name="Arakawa K."/>
        </authorList>
    </citation>
    <scope>NUCLEOTIDE SEQUENCE [LARGE SCALE GENOMIC DNA]</scope>
</reference>
<dbReference type="InterPro" id="IPR052709">
    <property type="entry name" value="Transposase-MT_Hybrid"/>
</dbReference>
<dbReference type="OrthoDB" id="6432034at2759"/>
<dbReference type="PANTHER" id="PTHR46060:SF1">
    <property type="entry name" value="MARINER MOS1 TRANSPOSASE-LIKE PROTEIN"/>
    <property type="match status" value="1"/>
</dbReference>
<evidence type="ECO:0000313" key="2">
    <source>
        <dbReference type="EMBL" id="GBN31297.1"/>
    </source>
</evidence>
<dbReference type="Proteomes" id="UP000499080">
    <property type="component" value="Unassembled WGS sequence"/>
</dbReference>
<protein>
    <recommendedName>
        <fullName evidence="4">Histone-lysine N-methyltransferase SETMAR</fullName>
    </recommendedName>
</protein>
<organism evidence="2 3">
    <name type="scientific">Araneus ventricosus</name>
    <name type="common">Orbweaver spider</name>
    <name type="synonym">Epeira ventricosa</name>
    <dbReference type="NCBI Taxonomy" id="182803"/>
    <lineage>
        <taxon>Eukaryota</taxon>
        <taxon>Metazoa</taxon>
        <taxon>Ecdysozoa</taxon>
        <taxon>Arthropoda</taxon>
        <taxon>Chelicerata</taxon>
        <taxon>Arachnida</taxon>
        <taxon>Araneae</taxon>
        <taxon>Araneomorphae</taxon>
        <taxon>Entelegynae</taxon>
        <taxon>Araneoidea</taxon>
        <taxon>Araneidae</taxon>
        <taxon>Araneus</taxon>
    </lineage>
</organism>
<accession>A0A4Y2MZM3</accession>
<gene>
    <name evidence="2" type="ORF">AVEN_63438_1</name>
</gene>
<sequence length="194" mass="22756">MEKKMEAGQERMEKGEEEVKNQIQGLHGEIKEVQRKIEEVESEVRRKIVEVENKFHQRPLEDDCECSQLLCHAGPVARGISQETTGTVLERRAAVARQRQPHTGSVTLDLKWRFRWNVLEHSPNSPYLAPSDFHLFGLLKKHLEGHHFRTDAEVQEAVVKWLRDLDPDFFYAGFDTLVYRRQKCFNNHGDYMEK</sequence>
<evidence type="ECO:0008006" key="4">
    <source>
        <dbReference type="Google" id="ProtNLM"/>
    </source>
</evidence>
<comment type="caution">
    <text evidence="2">The sequence shown here is derived from an EMBL/GenBank/DDBJ whole genome shotgun (WGS) entry which is preliminary data.</text>
</comment>
<dbReference type="Gene3D" id="3.30.420.10">
    <property type="entry name" value="Ribonuclease H-like superfamily/Ribonuclease H"/>
    <property type="match status" value="1"/>
</dbReference>
<feature type="compositionally biased region" description="Basic and acidic residues" evidence="1">
    <location>
        <begin position="1"/>
        <end position="20"/>
    </location>
</feature>
<feature type="region of interest" description="Disordered" evidence="1">
    <location>
        <begin position="1"/>
        <end position="22"/>
    </location>
</feature>
<dbReference type="PANTHER" id="PTHR46060">
    <property type="entry name" value="MARINER MOS1 TRANSPOSASE-LIKE PROTEIN"/>
    <property type="match status" value="1"/>
</dbReference>
<proteinExistence type="predicted"/>
<evidence type="ECO:0000313" key="3">
    <source>
        <dbReference type="Proteomes" id="UP000499080"/>
    </source>
</evidence>
<dbReference type="GO" id="GO:0003676">
    <property type="term" value="F:nucleic acid binding"/>
    <property type="evidence" value="ECO:0007669"/>
    <property type="project" value="InterPro"/>
</dbReference>
<dbReference type="InterPro" id="IPR036397">
    <property type="entry name" value="RNaseH_sf"/>
</dbReference>
<keyword evidence="3" id="KW-1185">Reference proteome</keyword>
<dbReference type="AlphaFoldDB" id="A0A4Y2MZM3"/>
<dbReference type="EMBL" id="BGPR01008063">
    <property type="protein sequence ID" value="GBN31297.1"/>
    <property type="molecule type" value="Genomic_DNA"/>
</dbReference>
<evidence type="ECO:0000256" key="1">
    <source>
        <dbReference type="SAM" id="MobiDB-lite"/>
    </source>
</evidence>
<name>A0A4Y2MZM3_ARAVE</name>